<protein>
    <submittedName>
        <fullName evidence="1">Uncharacterized protein</fullName>
    </submittedName>
</protein>
<evidence type="ECO:0000313" key="2">
    <source>
        <dbReference type="Proteomes" id="UP000663882"/>
    </source>
</evidence>
<gene>
    <name evidence="1" type="ORF">RFH988_LOCUS38692</name>
</gene>
<accession>A0A815TBP4</accession>
<dbReference type="AlphaFoldDB" id="A0A815TBP4"/>
<organism evidence="1 2">
    <name type="scientific">Rotaria sordida</name>
    <dbReference type="NCBI Taxonomy" id="392033"/>
    <lineage>
        <taxon>Eukaryota</taxon>
        <taxon>Metazoa</taxon>
        <taxon>Spiralia</taxon>
        <taxon>Gnathifera</taxon>
        <taxon>Rotifera</taxon>
        <taxon>Eurotatoria</taxon>
        <taxon>Bdelloidea</taxon>
        <taxon>Philodinida</taxon>
        <taxon>Philodinidae</taxon>
        <taxon>Rotaria</taxon>
    </lineage>
</organism>
<dbReference type="EMBL" id="CAJNOO010010517">
    <property type="protein sequence ID" value="CAF1498946.1"/>
    <property type="molecule type" value="Genomic_DNA"/>
</dbReference>
<proteinExistence type="predicted"/>
<comment type="caution">
    <text evidence="1">The sequence shown here is derived from an EMBL/GenBank/DDBJ whole genome shotgun (WGS) entry which is preliminary data.</text>
</comment>
<name>A0A815TBP4_9BILA</name>
<feature type="non-terminal residue" evidence="1">
    <location>
        <position position="1"/>
    </location>
</feature>
<sequence>MKLQTILLKAASKSSFISNTQQENPAIGLKVSDLDRTNTSSIILPCKIADKYSKTAEFMHIGATQKGLIKEYFDSKTCLDLTNMNFSSLRSTNTDELPTITF</sequence>
<reference evidence="1" key="1">
    <citation type="submission" date="2021-02" db="EMBL/GenBank/DDBJ databases">
        <authorList>
            <person name="Nowell W R."/>
        </authorList>
    </citation>
    <scope>NUCLEOTIDE SEQUENCE</scope>
</reference>
<dbReference type="Proteomes" id="UP000663882">
    <property type="component" value="Unassembled WGS sequence"/>
</dbReference>
<evidence type="ECO:0000313" key="1">
    <source>
        <dbReference type="EMBL" id="CAF1498946.1"/>
    </source>
</evidence>
<dbReference type="OrthoDB" id="10056811at2759"/>